<reference evidence="1 2" key="1">
    <citation type="journal article" date="2018" name="Aquat. Microb. Ecol.">
        <title>Gammaproteobacterial methanotrophs dominate.</title>
        <authorList>
            <person name="Rissanen A.J."/>
            <person name="Saarenheimo J."/>
            <person name="Tiirola M."/>
            <person name="Peura S."/>
            <person name="Aalto S.L."/>
            <person name="Karvinen A."/>
            <person name="Nykanen H."/>
        </authorList>
    </citation>
    <scope>NUCLEOTIDE SEQUENCE [LARGE SCALE GENOMIC DNA]</scope>
    <source>
        <strain evidence="1">AMbin10</strain>
    </source>
</reference>
<name>A0A2W4RTB4_9GAMM</name>
<sequence>MTGLRVVPDQRAAGGFTVLAQQPAASDKEGTLWWFLDALSGATEESAAQPSTRSLVRQLFLRFDDGGPPSGQVLMRLFQLIESVVTYARAADAARLGGHGATLESRAGE</sequence>
<protein>
    <submittedName>
        <fullName evidence="1">Uncharacterized protein</fullName>
    </submittedName>
</protein>
<evidence type="ECO:0000313" key="2">
    <source>
        <dbReference type="Proteomes" id="UP000249396"/>
    </source>
</evidence>
<dbReference type="Proteomes" id="UP000249396">
    <property type="component" value="Unassembled WGS sequence"/>
</dbReference>
<accession>A0A2W4RTB4</accession>
<evidence type="ECO:0000313" key="1">
    <source>
        <dbReference type="EMBL" id="PZN82858.1"/>
    </source>
</evidence>
<comment type="caution">
    <text evidence="1">The sequence shown here is derived from an EMBL/GenBank/DDBJ whole genome shotgun (WGS) entry which is preliminary data.</text>
</comment>
<organism evidence="1 2">
    <name type="scientific">Candidatus Methylumidiphilus alinenensis</name>
    <dbReference type="NCBI Taxonomy" id="2202197"/>
    <lineage>
        <taxon>Bacteria</taxon>
        <taxon>Pseudomonadati</taxon>
        <taxon>Pseudomonadota</taxon>
        <taxon>Gammaproteobacteria</taxon>
        <taxon>Methylococcales</taxon>
        <taxon>Candidatus Methylumidiphilus</taxon>
    </lineage>
</organism>
<dbReference type="AlphaFoldDB" id="A0A2W4RTB4"/>
<dbReference type="EMBL" id="QJPH01000200">
    <property type="protein sequence ID" value="PZN82858.1"/>
    <property type="molecule type" value="Genomic_DNA"/>
</dbReference>
<gene>
    <name evidence="1" type="ORF">DM484_05670</name>
</gene>
<proteinExistence type="predicted"/>